<gene>
    <name evidence="1" type="ORF">INT43_004071</name>
</gene>
<accession>A0A8H7PTY2</accession>
<dbReference type="OrthoDB" id="2408865at2759"/>
<dbReference type="EMBL" id="JAEPQZ010000006">
    <property type="protein sequence ID" value="KAG2180282.1"/>
    <property type="molecule type" value="Genomic_DNA"/>
</dbReference>
<sequence length="297" mass="33271">MTGLNAETQTVINSDFSTPSLSTQLSVSHKNWFQDKLQPYASEIVFVWNSILLFEDPVLTSSLLALLGIYLGLIVYFSLPPISVLAIVGGTIYLGQETNGFGLINFVQHRMAIAAAQRPRRDFSQICEILDTFVDEITSLKQSLSELKQKQPILVNQLFSTERHVTGILITPATYEWGISNHMNGDNRTVIDKLNTWCTKPNFGCKSWVKITEVGMYLHKIIAKSARCRAFLIKCIALVDDAEWEKDFSSIPETDDEIPVLVVPKGNNEQNKITEDSSRSNVDDIATLIKQLTEDAK</sequence>
<protein>
    <submittedName>
        <fullName evidence="1">Uncharacterized protein</fullName>
    </submittedName>
</protein>
<proteinExistence type="predicted"/>
<evidence type="ECO:0000313" key="2">
    <source>
        <dbReference type="Proteomes" id="UP000654370"/>
    </source>
</evidence>
<dbReference type="AlphaFoldDB" id="A0A8H7PTY2"/>
<keyword evidence="2" id="KW-1185">Reference proteome</keyword>
<name>A0A8H7PTY2_MORIS</name>
<comment type="caution">
    <text evidence="1">The sequence shown here is derived from an EMBL/GenBank/DDBJ whole genome shotgun (WGS) entry which is preliminary data.</text>
</comment>
<evidence type="ECO:0000313" key="1">
    <source>
        <dbReference type="EMBL" id="KAG2180282.1"/>
    </source>
</evidence>
<dbReference type="Proteomes" id="UP000654370">
    <property type="component" value="Unassembled WGS sequence"/>
</dbReference>
<organism evidence="1 2">
    <name type="scientific">Mortierella isabellina</name>
    <name type="common">Filamentous fungus</name>
    <name type="synonym">Umbelopsis isabellina</name>
    <dbReference type="NCBI Taxonomy" id="91625"/>
    <lineage>
        <taxon>Eukaryota</taxon>
        <taxon>Fungi</taxon>
        <taxon>Fungi incertae sedis</taxon>
        <taxon>Mucoromycota</taxon>
        <taxon>Mucoromycotina</taxon>
        <taxon>Umbelopsidomycetes</taxon>
        <taxon>Umbelopsidales</taxon>
        <taxon>Umbelopsidaceae</taxon>
        <taxon>Umbelopsis</taxon>
    </lineage>
</organism>
<reference evidence="1" key="1">
    <citation type="submission" date="2020-12" db="EMBL/GenBank/DDBJ databases">
        <title>Metabolic potential, ecology and presence of endohyphal bacteria is reflected in genomic diversity of Mucoromycotina.</title>
        <authorList>
            <person name="Muszewska A."/>
            <person name="Okrasinska A."/>
            <person name="Steczkiewicz K."/>
            <person name="Drgas O."/>
            <person name="Orlowska M."/>
            <person name="Perlinska-Lenart U."/>
            <person name="Aleksandrzak-Piekarczyk T."/>
            <person name="Szatraj K."/>
            <person name="Zielenkiewicz U."/>
            <person name="Pilsyk S."/>
            <person name="Malc E."/>
            <person name="Mieczkowski P."/>
            <person name="Kruszewska J.S."/>
            <person name="Biernat P."/>
            <person name="Pawlowska J."/>
        </authorList>
    </citation>
    <scope>NUCLEOTIDE SEQUENCE</scope>
    <source>
        <strain evidence="1">WA0000067209</strain>
    </source>
</reference>